<evidence type="ECO:0000313" key="2">
    <source>
        <dbReference type="Proteomes" id="UP001291623"/>
    </source>
</evidence>
<dbReference type="PANTHER" id="PTHR45835:SF99">
    <property type="entry name" value="CHROMO DOMAIN-CONTAINING PROTEIN-RELATED"/>
    <property type="match status" value="1"/>
</dbReference>
<protein>
    <submittedName>
        <fullName evidence="1">Uncharacterized protein</fullName>
    </submittedName>
</protein>
<dbReference type="PANTHER" id="PTHR45835">
    <property type="entry name" value="YALI0A06105P"/>
    <property type="match status" value="1"/>
</dbReference>
<dbReference type="AlphaFoldDB" id="A0AAE1RWI0"/>
<organism evidence="1 2">
    <name type="scientific">Anisodus tanguticus</name>
    <dbReference type="NCBI Taxonomy" id="243964"/>
    <lineage>
        <taxon>Eukaryota</taxon>
        <taxon>Viridiplantae</taxon>
        <taxon>Streptophyta</taxon>
        <taxon>Embryophyta</taxon>
        <taxon>Tracheophyta</taxon>
        <taxon>Spermatophyta</taxon>
        <taxon>Magnoliopsida</taxon>
        <taxon>eudicotyledons</taxon>
        <taxon>Gunneridae</taxon>
        <taxon>Pentapetalae</taxon>
        <taxon>asterids</taxon>
        <taxon>lamiids</taxon>
        <taxon>Solanales</taxon>
        <taxon>Solanaceae</taxon>
        <taxon>Solanoideae</taxon>
        <taxon>Hyoscyameae</taxon>
        <taxon>Anisodus</taxon>
    </lineage>
</organism>
<dbReference type="Gene3D" id="3.30.420.10">
    <property type="entry name" value="Ribonuclease H-like superfamily/Ribonuclease H"/>
    <property type="match status" value="1"/>
</dbReference>
<dbReference type="EMBL" id="JAVYJV010000011">
    <property type="protein sequence ID" value="KAK4359203.1"/>
    <property type="molecule type" value="Genomic_DNA"/>
</dbReference>
<sequence length="66" mass="7897">MNNETRNEVFILPYVIDFGGYWDQFLPLVEFAYNNSYHSNIEMVSLEALYGRMCCSPIRWFDTFEV</sequence>
<proteinExistence type="predicted"/>
<comment type="caution">
    <text evidence="1">The sequence shown here is derived from an EMBL/GenBank/DDBJ whole genome shotgun (WGS) entry which is preliminary data.</text>
</comment>
<keyword evidence="2" id="KW-1185">Reference proteome</keyword>
<reference evidence="1" key="1">
    <citation type="submission" date="2023-12" db="EMBL/GenBank/DDBJ databases">
        <title>Genome assembly of Anisodus tanguticus.</title>
        <authorList>
            <person name="Wang Y.-J."/>
        </authorList>
    </citation>
    <scope>NUCLEOTIDE SEQUENCE</scope>
    <source>
        <strain evidence="1">KB-2021</strain>
        <tissue evidence="1">Leaf</tissue>
    </source>
</reference>
<gene>
    <name evidence="1" type="ORF">RND71_021432</name>
</gene>
<evidence type="ECO:0000313" key="1">
    <source>
        <dbReference type="EMBL" id="KAK4359203.1"/>
    </source>
</evidence>
<name>A0AAE1RWI0_9SOLA</name>
<dbReference type="InterPro" id="IPR036397">
    <property type="entry name" value="RNaseH_sf"/>
</dbReference>
<dbReference type="GO" id="GO:0003676">
    <property type="term" value="F:nucleic acid binding"/>
    <property type="evidence" value="ECO:0007669"/>
    <property type="project" value="InterPro"/>
</dbReference>
<dbReference type="Proteomes" id="UP001291623">
    <property type="component" value="Unassembled WGS sequence"/>
</dbReference>
<accession>A0AAE1RWI0</accession>